<feature type="region of interest" description="Disordered" evidence="2">
    <location>
        <begin position="293"/>
        <end position="321"/>
    </location>
</feature>
<feature type="region of interest" description="Disordered" evidence="2">
    <location>
        <begin position="1"/>
        <end position="53"/>
    </location>
</feature>
<dbReference type="GO" id="GO:0007059">
    <property type="term" value="P:chromosome segregation"/>
    <property type="evidence" value="ECO:0007669"/>
    <property type="project" value="TreeGrafter"/>
</dbReference>
<feature type="compositionally biased region" description="Low complexity" evidence="2">
    <location>
        <begin position="309"/>
        <end position="321"/>
    </location>
</feature>
<dbReference type="NCBIfam" id="TIGR00180">
    <property type="entry name" value="parB_part"/>
    <property type="match status" value="1"/>
</dbReference>
<dbReference type="InterPro" id="IPR011111">
    <property type="entry name" value="Plasmid_RepB"/>
</dbReference>
<dbReference type="GO" id="GO:0005694">
    <property type="term" value="C:chromosome"/>
    <property type="evidence" value="ECO:0007669"/>
    <property type="project" value="TreeGrafter"/>
</dbReference>
<accession>A0A838BU93</accession>
<dbReference type="AlphaFoldDB" id="A0A838BU93"/>
<comment type="similarity">
    <text evidence="1">Belongs to the ParB family.</text>
</comment>
<evidence type="ECO:0000313" key="5">
    <source>
        <dbReference type="Proteomes" id="UP000572984"/>
    </source>
</evidence>
<dbReference type="RefSeq" id="WP_181054504.1">
    <property type="nucleotide sequence ID" value="NZ_JACDXJ010000002.1"/>
</dbReference>
<dbReference type="InterPro" id="IPR017819">
    <property type="entry name" value="Plasmid_partition_RepB"/>
</dbReference>
<feature type="domain" description="ParB-like N-terminal" evidence="3">
    <location>
        <begin position="87"/>
        <end position="178"/>
    </location>
</feature>
<gene>
    <name evidence="4" type="primary">repB</name>
    <name evidence="4" type="ORF">H0S73_22665</name>
</gene>
<dbReference type="InterPro" id="IPR050336">
    <property type="entry name" value="Chromosome_partition/occlusion"/>
</dbReference>
<evidence type="ECO:0000313" key="4">
    <source>
        <dbReference type="EMBL" id="MBA1158908.1"/>
    </source>
</evidence>
<dbReference type="NCBIfam" id="TIGR03454">
    <property type="entry name" value="partition_RepB"/>
    <property type="match status" value="1"/>
</dbReference>
<dbReference type="Pfam" id="PF02195">
    <property type="entry name" value="ParB_N"/>
    <property type="match status" value="1"/>
</dbReference>
<dbReference type="InterPro" id="IPR004437">
    <property type="entry name" value="ParB/RepB/Spo0J"/>
</dbReference>
<evidence type="ECO:0000259" key="3">
    <source>
        <dbReference type="SMART" id="SM00470"/>
    </source>
</evidence>
<dbReference type="SUPFAM" id="SSF110849">
    <property type="entry name" value="ParB/Sulfiredoxin"/>
    <property type="match status" value="1"/>
</dbReference>
<sequence length="387" mass="42026">MTRKIIASMLSGAINPPGTPEKSPEADNVQQHPASQAPRKRSPLAQGGSIASNSPVGAINKALETVLSAQGDVSELRAQLASGQAIVELDPEFIEGSFVRDRMDGSDVAHESLVEAIRARGQQVPILVRPHPTKPGHYQVAYGHRRLRAVTQLGVKVRAVVKEMSDDELVVAQGQENNARLDLTYIEQAMFAFRLEQRGFSRSTIIEALSIDKSNLAKLISVPNKVPHAVIEAIGHAPGIGRGRWLELTDFFQIPSNVERAQSIISRDQFKSAESADRFQILLTDLSEAADFKGQEGGAGASTNTQNGPSSPVAASKPVPSFWNDPAGRKLARIVKDHRSFTLKVDRKLAPDFGEYLVSKLDELYASFQTENQQSGAHGAVREVVDF</sequence>
<proteinExistence type="inferred from homology"/>
<dbReference type="SUPFAM" id="SSF109709">
    <property type="entry name" value="KorB DNA-binding domain-like"/>
    <property type="match status" value="1"/>
</dbReference>
<dbReference type="PANTHER" id="PTHR33375:SF1">
    <property type="entry name" value="CHROMOSOME-PARTITIONING PROTEIN PARB-RELATED"/>
    <property type="match status" value="1"/>
</dbReference>
<dbReference type="Gene3D" id="3.90.1530.30">
    <property type="match status" value="1"/>
</dbReference>
<dbReference type="EMBL" id="JACDXJ010000002">
    <property type="protein sequence ID" value="MBA1158908.1"/>
    <property type="molecule type" value="Genomic_DNA"/>
</dbReference>
<dbReference type="SMART" id="SM00470">
    <property type="entry name" value="ParB"/>
    <property type="match status" value="1"/>
</dbReference>
<evidence type="ECO:0000256" key="1">
    <source>
        <dbReference type="ARBA" id="ARBA00006295"/>
    </source>
</evidence>
<protein>
    <submittedName>
        <fullName evidence="4">Plasmid partitioning protein RepB</fullName>
    </submittedName>
</protein>
<name>A0A838BU93_9HYPH</name>
<dbReference type="GO" id="GO:0003677">
    <property type="term" value="F:DNA binding"/>
    <property type="evidence" value="ECO:0007669"/>
    <property type="project" value="InterPro"/>
</dbReference>
<keyword evidence="5" id="KW-1185">Reference proteome</keyword>
<dbReference type="InterPro" id="IPR037972">
    <property type="entry name" value="RepB_N"/>
</dbReference>
<dbReference type="PANTHER" id="PTHR33375">
    <property type="entry name" value="CHROMOSOME-PARTITIONING PROTEIN PARB-RELATED"/>
    <property type="match status" value="1"/>
</dbReference>
<dbReference type="Pfam" id="PF07506">
    <property type="entry name" value="RepB"/>
    <property type="match status" value="1"/>
</dbReference>
<dbReference type="Gene3D" id="1.10.10.2830">
    <property type="match status" value="1"/>
</dbReference>
<dbReference type="CDD" id="cd16405">
    <property type="entry name" value="RepB_like_N"/>
    <property type="match status" value="1"/>
</dbReference>
<reference evidence="4 5" key="1">
    <citation type="submission" date="2020-07" db="EMBL/GenBank/DDBJ databases">
        <title>Draft genome and description of Microvirga mediterraneensis Marseille-Q2068 sp. nov.</title>
        <authorList>
            <person name="Boxberger M."/>
        </authorList>
    </citation>
    <scope>NUCLEOTIDE SEQUENCE [LARGE SCALE GENOMIC DNA]</scope>
    <source>
        <strain evidence="4 5">Marseille-Q2068</strain>
    </source>
</reference>
<dbReference type="Proteomes" id="UP000572984">
    <property type="component" value="Unassembled WGS sequence"/>
</dbReference>
<dbReference type="InterPro" id="IPR003115">
    <property type="entry name" value="ParB_N"/>
</dbReference>
<dbReference type="InterPro" id="IPR036086">
    <property type="entry name" value="ParB/Sulfiredoxin_sf"/>
</dbReference>
<comment type="caution">
    <text evidence="4">The sequence shown here is derived from an EMBL/GenBank/DDBJ whole genome shotgun (WGS) entry which is preliminary data.</text>
</comment>
<evidence type="ECO:0000256" key="2">
    <source>
        <dbReference type="SAM" id="MobiDB-lite"/>
    </source>
</evidence>
<organism evidence="4 5">
    <name type="scientific">Microvirga mediterraneensis</name>
    <dbReference type="NCBI Taxonomy" id="2754695"/>
    <lineage>
        <taxon>Bacteria</taxon>
        <taxon>Pseudomonadati</taxon>
        <taxon>Pseudomonadota</taxon>
        <taxon>Alphaproteobacteria</taxon>
        <taxon>Hyphomicrobiales</taxon>
        <taxon>Methylobacteriaceae</taxon>
        <taxon>Microvirga</taxon>
    </lineage>
</organism>